<evidence type="ECO:0000313" key="3">
    <source>
        <dbReference type="EnsemblPlants" id="cds.evm.model.04.852"/>
    </source>
</evidence>
<evidence type="ECO:0000259" key="1">
    <source>
        <dbReference type="Pfam" id="PF03372"/>
    </source>
</evidence>
<dbReference type="OMA" id="DHACATQ"/>
<dbReference type="InterPro" id="IPR005135">
    <property type="entry name" value="Endo/exonuclease/phosphatase"/>
</dbReference>
<dbReference type="InterPro" id="IPR036691">
    <property type="entry name" value="Endo/exonu/phosph_ase_sf"/>
</dbReference>
<dbReference type="Pfam" id="PF14392">
    <property type="entry name" value="zf-CCHC_4"/>
    <property type="match status" value="1"/>
</dbReference>
<dbReference type="PANTHER" id="PTHR33710">
    <property type="entry name" value="BNAC02G09200D PROTEIN"/>
    <property type="match status" value="1"/>
</dbReference>
<reference evidence="3" key="1">
    <citation type="submission" date="2018-11" db="EMBL/GenBank/DDBJ databases">
        <authorList>
            <person name="Grassa J C."/>
        </authorList>
    </citation>
    <scope>NUCLEOTIDE SEQUENCE [LARGE SCALE GENOMIC DNA]</scope>
</reference>
<organism evidence="3 4">
    <name type="scientific">Cannabis sativa</name>
    <name type="common">Hemp</name>
    <name type="synonym">Marijuana</name>
    <dbReference type="NCBI Taxonomy" id="3483"/>
    <lineage>
        <taxon>Eukaryota</taxon>
        <taxon>Viridiplantae</taxon>
        <taxon>Streptophyta</taxon>
        <taxon>Embryophyta</taxon>
        <taxon>Tracheophyta</taxon>
        <taxon>Spermatophyta</taxon>
        <taxon>Magnoliopsida</taxon>
        <taxon>eudicotyledons</taxon>
        <taxon>Gunneridae</taxon>
        <taxon>Pentapetalae</taxon>
        <taxon>rosids</taxon>
        <taxon>fabids</taxon>
        <taxon>Rosales</taxon>
        <taxon>Cannabaceae</taxon>
        <taxon>Cannabis</taxon>
    </lineage>
</organism>
<evidence type="ECO:0000313" key="4">
    <source>
        <dbReference type="Proteomes" id="UP000596661"/>
    </source>
</evidence>
<sequence>MKLCKENGEWIWANFKYEHLPTFCFICGIIGHSERFCPKRFDQDFDQLGKPYGLRMKAQMRRKNYLIGAQWLKTGNEDSTSAIGGSVRRSEAQNSADTATKIMEIDSMISCHRDKCCDSNAKERGSGKPGENIDSNIVEDIVNLSEKDMTIMLENKKRRMDMASLSGHVATGNMDKQMMEKESNVGSEPKNMLKDTVEKLRVSLGFDGAFSADVQGRSGGVAMLWRHEEEVQLLGYGPNYIDVSIDARESGRWRLTGLYGEPNRTYRKKTWDLIRGLKDKYDLPWCIVGDLNNVTSQQDKRGGNPYLNWLIEGFWGVLDECGLHDLDLSGYPYTWERGRGTDEWIEVRIDRALVSQRWLSMFPTVKLYNLEVSTLDHCPLHLMPANLSYTVATSKVFRFENCWLKEPLCYKVVEDTWNQYKGSTIMEKIKGCGRFLLNGAKTTWGILKKESRSAKLKFDIGKRGEIRWP</sequence>
<proteinExistence type="predicted"/>
<evidence type="ECO:0008006" key="5">
    <source>
        <dbReference type="Google" id="ProtNLM"/>
    </source>
</evidence>
<name>A0A803PJ02_CANSA</name>
<accession>A0A803PJ02</accession>
<dbReference type="Gramene" id="evm.model.04.852">
    <property type="protein sequence ID" value="cds.evm.model.04.852"/>
    <property type="gene ID" value="evm.TU.04.852"/>
</dbReference>
<dbReference type="AlphaFoldDB" id="A0A803PJ02"/>
<reference evidence="3" key="2">
    <citation type="submission" date="2021-03" db="UniProtKB">
        <authorList>
            <consortium name="EnsemblPlants"/>
        </authorList>
    </citation>
    <scope>IDENTIFICATION</scope>
</reference>
<dbReference type="Proteomes" id="UP000596661">
    <property type="component" value="Chromosome 4"/>
</dbReference>
<dbReference type="Pfam" id="PF03372">
    <property type="entry name" value="Exo_endo_phos"/>
    <property type="match status" value="1"/>
</dbReference>
<dbReference type="PANTHER" id="PTHR33710:SF64">
    <property type="entry name" value="ENDONUCLEASE_EXONUCLEASE_PHOSPHATASE DOMAIN-CONTAINING PROTEIN"/>
    <property type="match status" value="1"/>
</dbReference>
<dbReference type="GO" id="GO:0003824">
    <property type="term" value="F:catalytic activity"/>
    <property type="evidence" value="ECO:0007669"/>
    <property type="project" value="InterPro"/>
</dbReference>
<feature type="domain" description="Zinc knuckle CX2CX4HX4C" evidence="2">
    <location>
        <begin position="1"/>
        <end position="39"/>
    </location>
</feature>
<dbReference type="EnsemblPlants" id="evm.model.04.852">
    <property type="protein sequence ID" value="cds.evm.model.04.852"/>
    <property type="gene ID" value="evm.TU.04.852"/>
</dbReference>
<protein>
    <recommendedName>
        <fullName evidence="5">CCHC-type domain-containing protein</fullName>
    </recommendedName>
</protein>
<feature type="domain" description="Endonuclease/exonuclease/phosphatase" evidence="1">
    <location>
        <begin position="211"/>
        <end position="358"/>
    </location>
</feature>
<dbReference type="SUPFAM" id="SSF56219">
    <property type="entry name" value="DNase I-like"/>
    <property type="match status" value="1"/>
</dbReference>
<dbReference type="Gene3D" id="3.60.10.10">
    <property type="entry name" value="Endonuclease/exonuclease/phosphatase"/>
    <property type="match status" value="1"/>
</dbReference>
<dbReference type="InterPro" id="IPR025836">
    <property type="entry name" value="Zn_knuckle_CX2CX4HX4C"/>
</dbReference>
<dbReference type="EMBL" id="UZAU01000369">
    <property type="status" value="NOT_ANNOTATED_CDS"/>
    <property type="molecule type" value="Genomic_DNA"/>
</dbReference>
<keyword evidence="4" id="KW-1185">Reference proteome</keyword>
<evidence type="ECO:0000259" key="2">
    <source>
        <dbReference type="Pfam" id="PF14392"/>
    </source>
</evidence>